<dbReference type="InterPro" id="IPR024700">
    <property type="entry name" value="UCP020217"/>
</dbReference>
<accession>A0A1T4QVK5</accession>
<dbReference type="EMBL" id="FUXM01000022">
    <property type="protein sequence ID" value="SKA07745.1"/>
    <property type="molecule type" value="Genomic_DNA"/>
</dbReference>
<dbReference type="Gene3D" id="3.30.460.10">
    <property type="entry name" value="Beta Polymerase, domain 2"/>
    <property type="match status" value="1"/>
</dbReference>
<proteinExistence type="predicted"/>
<dbReference type="InterPro" id="IPR002934">
    <property type="entry name" value="Polymerase_NTP_transf_dom"/>
</dbReference>
<dbReference type="AlphaFoldDB" id="A0A1T4QVK5"/>
<protein>
    <submittedName>
        <fullName evidence="2">Predicted nucleotidyltransferase</fullName>
    </submittedName>
</protein>
<organism evidence="2 3">
    <name type="scientific">Carboxydocella sporoproducens DSM 16521</name>
    <dbReference type="NCBI Taxonomy" id="1121270"/>
    <lineage>
        <taxon>Bacteria</taxon>
        <taxon>Bacillati</taxon>
        <taxon>Bacillota</taxon>
        <taxon>Clostridia</taxon>
        <taxon>Eubacteriales</taxon>
        <taxon>Clostridiales Family XVI. Incertae Sedis</taxon>
        <taxon>Carboxydocella</taxon>
    </lineage>
</organism>
<dbReference type="RefSeq" id="WP_078665859.1">
    <property type="nucleotide sequence ID" value="NZ_FUXM01000022.1"/>
</dbReference>
<name>A0A1T4QVK5_9FIRM</name>
<evidence type="ECO:0000313" key="3">
    <source>
        <dbReference type="Proteomes" id="UP000189933"/>
    </source>
</evidence>
<dbReference type="OrthoDB" id="1808113at2"/>
<dbReference type="PIRSF" id="PIRSF020217">
    <property type="entry name" value="UCP020217"/>
    <property type="match status" value="1"/>
</dbReference>
<evidence type="ECO:0000313" key="2">
    <source>
        <dbReference type="EMBL" id="SKA07745.1"/>
    </source>
</evidence>
<evidence type="ECO:0000259" key="1">
    <source>
        <dbReference type="Pfam" id="PF01909"/>
    </source>
</evidence>
<dbReference type="InterPro" id="IPR043519">
    <property type="entry name" value="NT_sf"/>
</dbReference>
<dbReference type="Proteomes" id="UP000189933">
    <property type="component" value="Unassembled WGS sequence"/>
</dbReference>
<sequence>MPERVFLPNWDELRAREQKKIEELQQLGWQKARIIADYLKQQWQVEKVWLIGSLAQGRFGVNSDLDLVISGFKDQQRYFKVLDDCLRLADPFSVDLLLAEELPPGWEKNLRNGVEI</sequence>
<keyword evidence="2" id="KW-0808">Transferase</keyword>
<dbReference type="CDD" id="cd05403">
    <property type="entry name" value="NT_KNTase_like"/>
    <property type="match status" value="1"/>
</dbReference>
<dbReference type="Pfam" id="PF01909">
    <property type="entry name" value="NTP_transf_2"/>
    <property type="match status" value="1"/>
</dbReference>
<gene>
    <name evidence="2" type="ORF">SAMN02745885_01821</name>
</gene>
<reference evidence="3" key="1">
    <citation type="submission" date="2017-02" db="EMBL/GenBank/DDBJ databases">
        <authorList>
            <person name="Varghese N."/>
            <person name="Submissions S."/>
        </authorList>
    </citation>
    <scope>NUCLEOTIDE SEQUENCE [LARGE SCALE GENOMIC DNA]</scope>
    <source>
        <strain evidence="3">DSM 16521</strain>
    </source>
</reference>
<keyword evidence="3" id="KW-1185">Reference proteome</keyword>
<dbReference type="SUPFAM" id="SSF81301">
    <property type="entry name" value="Nucleotidyltransferase"/>
    <property type="match status" value="1"/>
</dbReference>
<dbReference type="GO" id="GO:0016779">
    <property type="term" value="F:nucleotidyltransferase activity"/>
    <property type="evidence" value="ECO:0007669"/>
    <property type="project" value="InterPro"/>
</dbReference>
<feature type="domain" description="Polymerase nucleotidyl transferase" evidence="1">
    <location>
        <begin position="33"/>
        <end position="103"/>
    </location>
</feature>